<dbReference type="EC" id="2.1.1.-" evidence="2"/>
<keyword evidence="3" id="KW-1185">Reference proteome</keyword>
<dbReference type="RefSeq" id="WP_147869012.1">
    <property type="nucleotide sequence ID" value="NZ_CP036264.1"/>
</dbReference>
<dbReference type="AlphaFoldDB" id="A0A5B9MGM2"/>
<dbReference type="GO" id="GO:0008168">
    <property type="term" value="F:methyltransferase activity"/>
    <property type="evidence" value="ECO:0007669"/>
    <property type="project" value="UniProtKB-KW"/>
</dbReference>
<evidence type="ECO:0000313" key="2">
    <source>
        <dbReference type="EMBL" id="QEF99649.1"/>
    </source>
</evidence>
<dbReference type="GO" id="GO:0032259">
    <property type="term" value="P:methylation"/>
    <property type="evidence" value="ECO:0007669"/>
    <property type="project" value="UniProtKB-KW"/>
</dbReference>
<dbReference type="CDD" id="cd02440">
    <property type="entry name" value="AdoMet_MTases"/>
    <property type="match status" value="1"/>
</dbReference>
<dbReference type="EMBL" id="CP036264">
    <property type="protein sequence ID" value="QEF99649.1"/>
    <property type="molecule type" value="Genomic_DNA"/>
</dbReference>
<proteinExistence type="predicted"/>
<evidence type="ECO:0000259" key="1">
    <source>
        <dbReference type="Pfam" id="PF13847"/>
    </source>
</evidence>
<feature type="domain" description="Methyltransferase" evidence="1">
    <location>
        <begin position="52"/>
        <end position="149"/>
    </location>
</feature>
<organism evidence="2 3">
    <name type="scientific">Stieleria maiorica</name>
    <dbReference type="NCBI Taxonomy" id="2795974"/>
    <lineage>
        <taxon>Bacteria</taxon>
        <taxon>Pseudomonadati</taxon>
        <taxon>Planctomycetota</taxon>
        <taxon>Planctomycetia</taxon>
        <taxon>Pirellulales</taxon>
        <taxon>Pirellulaceae</taxon>
        <taxon>Stieleria</taxon>
    </lineage>
</organism>
<keyword evidence="2" id="KW-0489">Methyltransferase</keyword>
<dbReference type="Proteomes" id="UP000321353">
    <property type="component" value="Chromosome"/>
</dbReference>
<dbReference type="InterPro" id="IPR029063">
    <property type="entry name" value="SAM-dependent_MTases_sf"/>
</dbReference>
<sequence>MSNELQATKSASTLRKNATAYQKIVMPDGSVTGGRFDRSITSQVIFPDDMTGLSYLDIGTMEGFFPFEALRRGASRVVGLDMNANYVHNANVLAQKQGLPGEFHQLDIDFETPTGQFDYVSCLNVLHHLIDPLEVIQKLISVTKKRLILEVAGLGYHERKKLKIPWVAGKLIEKMPLIYVRKKALTGNRQKFFISAPAMKNYLLGHRFVFSDVEIIPSPFKGRYIAIGHRRNVRRLVIVAGPTAAGKSTLIDRMSKGQASDVAEHLNLSDPSTWSTQEVEDLSKSTVADYGDIVVPFDFLSRLKWNITDYRKLQLMDLIRCAEEVQVLTVGATPELLREQFESSKIQSYVKKHGKQPNKGPLVELRDSYRDPEAVRNFYQHWFDFVSTGGWKHSVIANQDQPALSDPMQWIQSVDWQG</sequence>
<name>A0A5B9MGM2_9BACT</name>
<dbReference type="Pfam" id="PF13847">
    <property type="entry name" value="Methyltransf_31"/>
    <property type="match status" value="1"/>
</dbReference>
<dbReference type="Gene3D" id="3.40.50.150">
    <property type="entry name" value="Vaccinia Virus protein VP39"/>
    <property type="match status" value="1"/>
</dbReference>
<reference evidence="2 3" key="1">
    <citation type="submission" date="2019-02" db="EMBL/GenBank/DDBJ databases">
        <title>Planctomycetal bacteria perform biofilm scaping via a novel small molecule.</title>
        <authorList>
            <person name="Jeske O."/>
            <person name="Boedeker C."/>
            <person name="Wiegand S."/>
            <person name="Breitling P."/>
            <person name="Kallscheuer N."/>
            <person name="Jogler M."/>
            <person name="Rohde M."/>
            <person name="Petersen J."/>
            <person name="Medema M.H."/>
            <person name="Surup F."/>
            <person name="Jogler C."/>
        </authorList>
    </citation>
    <scope>NUCLEOTIDE SEQUENCE [LARGE SCALE GENOMIC DNA]</scope>
    <source>
        <strain evidence="2 3">Mal15</strain>
    </source>
</reference>
<dbReference type="InterPro" id="IPR025714">
    <property type="entry name" value="Methyltranfer_dom"/>
</dbReference>
<protein>
    <submittedName>
        <fullName evidence="2">tRNA (Mo5U34)-methyltransferase</fullName>
        <ecNumber evidence="2">2.1.1.-</ecNumber>
    </submittedName>
</protein>
<keyword evidence="2" id="KW-0808">Transferase</keyword>
<accession>A0A5B9MGM2</accession>
<dbReference type="SUPFAM" id="SSF53335">
    <property type="entry name" value="S-adenosyl-L-methionine-dependent methyltransferases"/>
    <property type="match status" value="1"/>
</dbReference>
<gene>
    <name evidence="2" type="primary">cmoB_1</name>
    <name evidence="2" type="ORF">Mal15_37150</name>
</gene>
<evidence type="ECO:0000313" key="3">
    <source>
        <dbReference type="Proteomes" id="UP000321353"/>
    </source>
</evidence>
<dbReference type="KEGG" id="smam:Mal15_37150"/>